<evidence type="ECO:0000313" key="2">
    <source>
        <dbReference type="EMBL" id="CDI05392.1"/>
    </source>
</evidence>
<sequence>MKLMGLTGAIKIVFSKPEYIGMAAVVFVAMFFILAYLSEFVFFEPYFVLYVPADRAVSFVTLVTVAAMSGLVIPLSVFRLILLNVQTRKIGGSFIGSLVGVSAGACSCGPVGFAIISTFGAAGGVATSFLTAYEIPLRLVSIAILGVVYYTASRSIRAECRIK</sequence>
<evidence type="ECO:0000256" key="1">
    <source>
        <dbReference type="SAM" id="Phobius"/>
    </source>
</evidence>
<gene>
    <name evidence="2" type="ORF">NITUZ_30084</name>
</gene>
<feature type="transmembrane region" description="Helical" evidence="1">
    <location>
        <begin position="20"/>
        <end position="37"/>
    </location>
</feature>
<proteinExistence type="predicted"/>
<protein>
    <submittedName>
        <fullName evidence="2">Uncharacterized protein</fullName>
    </submittedName>
</protein>
<feature type="transmembrane region" description="Helical" evidence="1">
    <location>
        <begin position="94"/>
        <end position="115"/>
    </location>
</feature>
<keyword evidence="1" id="KW-1133">Transmembrane helix</keyword>
<dbReference type="EMBL" id="CBTY010000008">
    <property type="protein sequence ID" value="CDI05392.1"/>
    <property type="molecule type" value="Genomic_DNA"/>
</dbReference>
<organism evidence="2 3">
    <name type="scientific">Candidatus Nitrosotenuis uzonensis</name>
    <dbReference type="NCBI Taxonomy" id="1407055"/>
    <lineage>
        <taxon>Archaea</taxon>
        <taxon>Nitrososphaerota</taxon>
        <taxon>Candidatus Nitrosotenuis</taxon>
    </lineage>
</organism>
<keyword evidence="1" id="KW-0472">Membrane</keyword>
<keyword evidence="1" id="KW-0812">Transmembrane</keyword>
<feature type="transmembrane region" description="Helical" evidence="1">
    <location>
        <begin position="135"/>
        <end position="152"/>
    </location>
</feature>
<keyword evidence="3" id="KW-1185">Reference proteome</keyword>
<dbReference type="AlphaFoldDB" id="V6ARV3"/>
<evidence type="ECO:0000313" key="3">
    <source>
        <dbReference type="Proteomes" id="UP000018159"/>
    </source>
</evidence>
<dbReference type="Proteomes" id="UP000018159">
    <property type="component" value="Unassembled WGS sequence"/>
</dbReference>
<feature type="transmembrane region" description="Helical" evidence="1">
    <location>
        <begin position="57"/>
        <end position="82"/>
    </location>
</feature>
<accession>V6ARV3</accession>
<name>V6ARV3_9ARCH</name>
<reference evidence="2 3" key="1">
    <citation type="journal article" date="2013" name="PLoS ONE">
        <title>Enrichment and Genome Sequence of the Group I.1a Ammonia-Oxidizing Archaeon ?Ca. Nitrosotenuis uzonensis? Representing a Clade Globally.</title>
        <authorList>
            <person name="Lebedeva E.V."/>
            <person name="Hatzenpichler R."/>
            <person name="Pelletier E."/>
            <person name="Schuster N."/>
            <person name="Hauzmayer S."/>
            <person name="Bulaev A."/>
            <person name="Grigor'eva N.V."/>
            <person name="Galushko A."/>
            <person name="Schmid M."/>
            <person name="Palatinszky M."/>
            <person name="Le Paslier D."/>
            <person name="Daims H."/>
            <person name="Wagner M."/>
        </authorList>
    </citation>
    <scope>NUCLEOTIDE SEQUENCE [LARGE SCALE GENOMIC DNA]</scope>
    <source>
        <strain evidence="2 3">N4</strain>
    </source>
</reference>
<comment type="caution">
    <text evidence="2">The sequence shown here is derived from an EMBL/GenBank/DDBJ whole genome shotgun (WGS) entry which is preliminary data.</text>
</comment>